<dbReference type="EMBL" id="NMUH01002542">
    <property type="protein sequence ID" value="MQM00624.1"/>
    <property type="molecule type" value="Genomic_DNA"/>
</dbReference>
<dbReference type="OrthoDB" id="530923at2759"/>
<dbReference type="Proteomes" id="UP000652761">
    <property type="component" value="Unassembled WGS sequence"/>
</dbReference>
<evidence type="ECO:0000313" key="2">
    <source>
        <dbReference type="EMBL" id="MQM00624.1"/>
    </source>
</evidence>
<proteinExistence type="predicted"/>
<evidence type="ECO:0000259" key="1">
    <source>
        <dbReference type="Pfam" id="PF19280"/>
    </source>
</evidence>
<dbReference type="AlphaFoldDB" id="A0A843W8U0"/>
<organism evidence="2 3">
    <name type="scientific">Colocasia esculenta</name>
    <name type="common">Wild taro</name>
    <name type="synonym">Arum esculentum</name>
    <dbReference type="NCBI Taxonomy" id="4460"/>
    <lineage>
        <taxon>Eukaryota</taxon>
        <taxon>Viridiplantae</taxon>
        <taxon>Streptophyta</taxon>
        <taxon>Embryophyta</taxon>
        <taxon>Tracheophyta</taxon>
        <taxon>Spermatophyta</taxon>
        <taxon>Magnoliopsida</taxon>
        <taxon>Liliopsida</taxon>
        <taxon>Araceae</taxon>
        <taxon>Aroideae</taxon>
        <taxon>Colocasieae</taxon>
        <taxon>Colocasia</taxon>
    </lineage>
</organism>
<dbReference type="InterPro" id="IPR016064">
    <property type="entry name" value="NAD/diacylglycerol_kinase_sf"/>
</dbReference>
<dbReference type="InterPro" id="IPR045363">
    <property type="entry name" value="CERK_C"/>
</dbReference>
<accession>A0A843W8U0</accession>
<dbReference type="PANTHER" id="PTHR12358">
    <property type="entry name" value="SPHINGOSINE KINASE"/>
    <property type="match status" value="1"/>
</dbReference>
<dbReference type="Gene3D" id="2.60.200.40">
    <property type="match status" value="1"/>
</dbReference>
<keyword evidence="3" id="KW-1185">Reference proteome</keyword>
<protein>
    <recommendedName>
        <fullName evidence="1">Ceramide kinase C-terminal domain-containing protein</fullName>
    </recommendedName>
</protein>
<evidence type="ECO:0000313" key="3">
    <source>
        <dbReference type="Proteomes" id="UP000652761"/>
    </source>
</evidence>
<dbReference type="GO" id="GO:0006672">
    <property type="term" value="P:ceramide metabolic process"/>
    <property type="evidence" value="ECO:0007669"/>
    <property type="project" value="TreeGrafter"/>
</dbReference>
<reference evidence="2" key="1">
    <citation type="submission" date="2017-07" db="EMBL/GenBank/DDBJ databases">
        <title>Taro Niue Genome Assembly and Annotation.</title>
        <authorList>
            <person name="Atibalentja N."/>
            <person name="Keating K."/>
            <person name="Fields C.J."/>
        </authorList>
    </citation>
    <scope>NUCLEOTIDE SEQUENCE</scope>
    <source>
        <strain evidence="2">Niue_2</strain>
        <tissue evidence="2">Leaf</tissue>
    </source>
</reference>
<dbReference type="InterPro" id="IPR050187">
    <property type="entry name" value="Lipid_Phosphate_FormReg"/>
</dbReference>
<comment type="caution">
    <text evidence="2">The sequence shown here is derived from an EMBL/GenBank/DDBJ whole genome shotgun (WGS) entry which is preliminary data.</text>
</comment>
<dbReference type="PANTHER" id="PTHR12358:SF6">
    <property type="entry name" value="CERAMIDE KINASE"/>
    <property type="match status" value="1"/>
</dbReference>
<feature type="domain" description="Ceramide kinase C-terminal" evidence="1">
    <location>
        <begin position="76"/>
        <end position="162"/>
    </location>
</feature>
<dbReference type="SUPFAM" id="SSF111331">
    <property type="entry name" value="NAD kinase/diacylglycerol kinase-like"/>
    <property type="match status" value="1"/>
</dbReference>
<sequence>MGPKRYDYAGTRVFLEHRSYQAEVAFLEDKSSKSVAGTSRLENGMQQAHSFGDKPKEICSVDCRICKESTSPAYKLTIDDSELKWLRSKGHFLSVGAAVISCRNGRAPDGLVADAHLADGFLHLILIKDCPRPFYLWHLTRLTRKGSNPLDFAFVEHHKTQAFTFVSTGDKESAWNVDGELFQARKVSVQVFQGLVSLFAAGPEY</sequence>
<name>A0A843W8U0_COLES</name>
<dbReference type="GO" id="GO:0016020">
    <property type="term" value="C:membrane"/>
    <property type="evidence" value="ECO:0007669"/>
    <property type="project" value="GOC"/>
</dbReference>
<dbReference type="GO" id="GO:0001729">
    <property type="term" value="F:ceramide kinase activity"/>
    <property type="evidence" value="ECO:0007669"/>
    <property type="project" value="TreeGrafter"/>
</dbReference>
<gene>
    <name evidence="2" type="ORF">Taro_033363</name>
</gene>
<dbReference type="Pfam" id="PF19280">
    <property type="entry name" value="CERK_C"/>
    <property type="match status" value="1"/>
</dbReference>